<dbReference type="Proteomes" id="UP000824102">
    <property type="component" value="Unassembled WGS sequence"/>
</dbReference>
<evidence type="ECO:0000313" key="1">
    <source>
        <dbReference type="EMBL" id="HIZ72633.1"/>
    </source>
</evidence>
<organism evidence="1 2">
    <name type="scientific">Candidatus Gallimonas intestinavium</name>
    <dbReference type="NCBI Taxonomy" id="2838603"/>
    <lineage>
        <taxon>Bacteria</taxon>
        <taxon>Bacillati</taxon>
        <taxon>Bacillota</taxon>
        <taxon>Clostridia</taxon>
        <taxon>Candidatus Gallimonas</taxon>
    </lineage>
</organism>
<gene>
    <name evidence="1" type="ORF">H9964_03525</name>
</gene>
<dbReference type="InterPro" id="IPR010985">
    <property type="entry name" value="Ribbon_hlx_hlx"/>
</dbReference>
<dbReference type="GO" id="GO:0006355">
    <property type="term" value="P:regulation of DNA-templated transcription"/>
    <property type="evidence" value="ECO:0007669"/>
    <property type="project" value="InterPro"/>
</dbReference>
<name>A0A9D2G4V2_9FIRM</name>
<evidence type="ECO:0000313" key="2">
    <source>
        <dbReference type="Proteomes" id="UP000824102"/>
    </source>
</evidence>
<dbReference type="SUPFAM" id="SSF47598">
    <property type="entry name" value="Ribbon-helix-helix"/>
    <property type="match status" value="1"/>
</dbReference>
<dbReference type="AlphaFoldDB" id="A0A9D2G4V2"/>
<protein>
    <submittedName>
        <fullName evidence="1">Uncharacterized protein</fullName>
    </submittedName>
</protein>
<accession>A0A9D2G4V2</accession>
<sequence length="78" mass="9046">MALGNFRARANNTQRTTRALITSSVIPVESTKKTMKVDLRVNEDLWRTFVEDCQRKGVSASSELRRFMEEQVRETEEP</sequence>
<proteinExistence type="predicted"/>
<comment type="caution">
    <text evidence="1">The sequence shown here is derived from an EMBL/GenBank/DDBJ whole genome shotgun (WGS) entry which is preliminary data.</text>
</comment>
<reference evidence="1" key="1">
    <citation type="journal article" date="2021" name="PeerJ">
        <title>Extensive microbial diversity within the chicken gut microbiome revealed by metagenomics and culture.</title>
        <authorList>
            <person name="Gilroy R."/>
            <person name="Ravi A."/>
            <person name="Getino M."/>
            <person name="Pursley I."/>
            <person name="Horton D.L."/>
            <person name="Alikhan N.F."/>
            <person name="Baker D."/>
            <person name="Gharbi K."/>
            <person name="Hall N."/>
            <person name="Watson M."/>
            <person name="Adriaenssens E.M."/>
            <person name="Foster-Nyarko E."/>
            <person name="Jarju S."/>
            <person name="Secka A."/>
            <person name="Antonio M."/>
            <person name="Oren A."/>
            <person name="Chaudhuri R.R."/>
            <person name="La Ragione R."/>
            <person name="Hildebrand F."/>
            <person name="Pallen M.J."/>
        </authorList>
    </citation>
    <scope>NUCLEOTIDE SEQUENCE</scope>
    <source>
        <strain evidence="1">ChiW7-2402</strain>
    </source>
</reference>
<dbReference type="EMBL" id="DXBB01000056">
    <property type="protein sequence ID" value="HIZ72633.1"/>
    <property type="molecule type" value="Genomic_DNA"/>
</dbReference>
<reference evidence="1" key="2">
    <citation type="submission" date="2021-04" db="EMBL/GenBank/DDBJ databases">
        <authorList>
            <person name="Gilroy R."/>
        </authorList>
    </citation>
    <scope>NUCLEOTIDE SEQUENCE</scope>
    <source>
        <strain evidence="1">ChiW7-2402</strain>
    </source>
</reference>